<dbReference type="PANTHER" id="PTHR11584:SF369">
    <property type="entry name" value="MITOGEN-ACTIVATED PROTEIN KINASE KINASE KINASE 19-RELATED"/>
    <property type="match status" value="1"/>
</dbReference>
<keyword evidence="3" id="KW-0547">Nucleotide-binding</keyword>
<keyword evidence="1" id="KW-0723">Serine/threonine-protein kinase</keyword>
<keyword evidence="5" id="KW-0067">ATP-binding</keyword>
<dbReference type="Pfam" id="PF00069">
    <property type="entry name" value="Pkinase"/>
    <property type="match status" value="1"/>
</dbReference>
<dbReference type="GO" id="GO:0004674">
    <property type="term" value="F:protein serine/threonine kinase activity"/>
    <property type="evidence" value="ECO:0007669"/>
    <property type="project" value="UniProtKB-KW"/>
</dbReference>
<accession>A0AAU9X8C1</accession>
<dbReference type="InterPro" id="IPR011009">
    <property type="entry name" value="Kinase-like_dom_sf"/>
</dbReference>
<keyword evidence="8" id="KW-1185">Reference proteome</keyword>
<sequence>MELMTGGSLSDRIKEKKVLLEEESRKYTMQMLEGVYFLHSKEIIHRDIKGSNVLLDEHGNVKLADFGLSKIIEKIGSKTNLISYCGTPYWMAPEIFRGEGYGRKVDIWSVGCTVVEMLTGRPPLGDLEPAAAMFRIGSKPTEPNLPEDISKATKDLITAALTWSPEERPWSRDLLFEFFPESLWGPLFRNHFESFYDDVPINDV</sequence>
<organism evidence="7 8">
    <name type="scientific">Pocillopora meandrina</name>
    <dbReference type="NCBI Taxonomy" id="46732"/>
    <lineage>
        <taxon>Eukaryota</taxon>
        <taxon>Metazoa</taxon>
        <taxon>Cnidaria</taxon>
        <taxon>Anthozoa</taxon>
        <taxon>Hexacorallia</taxon>
        <taxon>Scleractinia</taxon>
        <taxon>Astrocoeniina</taxon>
        <taxon>Pocilloporidae</taxon>
        <taxon>Pocillopora</taxon>
    </lineage>
</organism>
<dbReference type="GO" id="GO:0005524">
    <property type="term" value="F:ATP binding"/>
    <property type="evidence" value="ECO:0007669"/>
    <property type="project" value="UniProtKB-KW"/>
</dbReference>
<dbReference type="PROSITE" id="PS50011">
    <property type="entry name" value="PROTEIN_KINASE_DOM"/>
    <property type="match status" value="1"/>
</dbReference>
<feature type="domain" description="Protein kinase" evidence="6">
    <location>
        <begin position="1"/>
        <end position="179"/>
    </location>
</feature>
<dbReference type="Proteomes" id="UP001159428">
    <property type="component" value="Unassembled WGS sequence"/>
</dbReference>
<evidence type="ECO:0000256" key="4">
    <source>
        <dbReference type="ARBA" id="ARBA00022777"/>
    </source>
</evidence>
<proteinExistence type="predicted"/>
<dbReference type="InterPro" id="IPR008271">
    <property type="entry name" value="Ser/Thr_kinase_AS"/>
</dbReference>
<keyword evidence="2" id="KW-0808">Transferase</keyword>
<evidence type="ECO:0000256" key="3">
    <source>
        <dbReference type="ARBA" id="ARBA00022741"/>
    </source>
</evidence>
<evidence type="ECO:0000256" key="2">
    <source>
        <dbReference type="ARBA" id="ARBA00022679"/>
    </source>
</evidence>
<gene>
    <name evidence="7" type="ORF">PMEA_00018613</name>
</gene>
<evidence type="ECO:0000259" key="6">
    <source>
        <dbReference type="PROSITE" id="PS50011"/>
    </source>
</evidence>
<dbReference type="SUPFAM" id="SSF56112">
    <property type="entry name" value="Protein kinase-like (PK-like)"/>
    <property type="match status" value="1"/>
</dbReference>
<dbReference type="PROSITE" id="PS00108">
    <property type="entry name" value="PROTEIN_KINASE_ST"/>
    <property type="match status" value="1"/>
</dbReference>
<dbReference type="PANTHER" id="PTHR11584">
    <property type="entry name" value="SERINE/THREONINE PROTEIN KINASE"/>
    <property type="match status" value="1"/>
</dbReference>
<dbReference type="AlphaFoldDB" id="A0AAU9X8C1"/>
<dbReference type="Gene3D" id="1.10.510.10">
    <property type="entry name" value="Transferase(Phosphotransferase) domain 1"/>
    <property type="match status" value="1"/>
</dbReference>
<name>A0AAU9X8C1_9CNID</name>
<protein>
    <recommendedName>
        <fullName evidence="6">Protein kinase domain-containing protein</fullName>
    </recommendedName>
</protein>
<evidence type="ECO:0000313" key="7">
    <source>
        <dbReference type="EMBL" id="CAH3138810.1"/>
    </source>
</evidence>
<keyword evidence="4" id="KW-0418">Kinase</keyword>
<comment type="caution">
    <text evidence="7">The sequence shown here is derived from an EMBL/GenBank/DDBJ whole genome shotgun (WGS) entry which is preliminary data.</text>
</comment>
<evidence type="ECO:0000313" key="8">
    <source>
        <dbReference type="Proteomes" id="UP001159428"/>
    </source>
</evidence>
<reference evidence="7 8" key="1">
    <citation type="submission" date="2022-05" db="EMBL/GenBank/DDBJ databases">
        <authorList>
            <consortium name="Genoscope - CEA"/>
            <person name="William W."/>
        </authorList>
    </citation>
    <scope>NUCLEOTIDE SEQUENCE [LARGE SCALE GENOMIC DNA]</scope>
</reference>
<evidence type="ECO:0000256" key="1">
    <source>
        <dbReference type="ARBA" id="ARBA00022527"/>
    </source>
</evidence>
<dbReference type="SMART" id="SM00220">
    <property type="entry name" value="S_TKc"/>
    <property type="match status" value="1"/>
</dbReference>
<evidence type="ECO:0000256" key="5">
    <source>
        <dbReference type="ARBA" id="ARBA00022840"/>
    </source>
</evidence>
<dbReference type="EMBL" id="CALNXJ010000032">
    <property type="protein sequence ID" value="CAH3138810.1"/>
    <property type="molecule type" value="Genomic_DNA"/>
</dbReference>
<dbReference type="InterPro" id="IPR000719">
    <property type="entry name" value="Prot_kinase_dom"/>
</dbReference>